<name>A0AAD6B1M4_9TELE</name>
<proteinExistence type="predicted"/>
<dbReference type="EMBL" id="JAPTMU010000010">
    <property type="protein sequence ID" value="KAJ4936196.1"/>
    <property type="molecule type" value="Genomic_DNA"/>
</dbReference>
<feature type="non-terminal residue" evidence="1">
    <location>
        <position position="1"/>
    </location>
</feature>
<dbReference type="Proteomes" id="UP001219934">
    <property type="component" value="Unassembled WGS sequence"/>
</dbReference>
<organism evidence="1 2">
    <name type="scientific">Pogonophryne albipinna</name>
    <dbReference type="NCBI Taxonomy" id="1090488"/>
    <lineage>
        <taxon>Eukaryota</taxon>
        <taxon>Metazoa</taxon>
        <taxon>Chordata</taxon>
        <taxon>Craniata</taxon>
        <taxon>Vertebrata</taxon>
        <taxon>Euteleostomi</taxon>
        <taxon>Actinopterygii</taxon>
        <taxon>Neopterygii</taxon>
        <taxon>Teleostei</taxon>
        <taxon>Neoteleostei</taxon>
        <taxon>Acanthomorphata</taxon>
        <taxon>Eupercaria</taxon>
        <taxon>Perciformes</taxon>
        <taxon>Notothenioidei</taxon>
        <taxon>Pogonophryne</taxon>
    </lineage>
</organism>
<evidence type="ECO:0000313" key="1">
    <source>
        <dbReference type="EMBL" id="KAJ4936196.1"/>
    </source>
</evidence>
<dbReference type="AlphaFoldDB" id="A0AAD6B1M4"/>
<keyword evidence="2" id="KW-1185">Reference proteome</keyword>
<protein>
    <submittedName>
        <fullName evidence="1">Uncharacterized protein</fullName>
    </submittedName>
</protein>
<comment type="caution">
    <text evidence="1">The sequence shown here is derived from an EMBL/GenBank/DDBJ whole genome shotgun (WGS) entry which is preliminary data.</text>
</comment>
<gene>
    <name evidence="1" type="ORF">JOQ06_000799</name>
</gene>
<accession>A0AAD6B1M4</accession>
<sequence length="92" mass="10099">MTRCIRPTRRRSYSKMCPSIEDALEAFRDRLLIVIASSSSSQLSLNLGARVLDGIQTGPQTVPAADRSLPSSAGMGLEIDLIRIQKYAFDLT</sequence>
<evidence type="ECO:0000313" key="2">
    <source>
        <dbReference type="Proteomes" id="UP001219934"/>
    </source>
</evidence>
<reference evidence="1" key="1">
    <citation type="submission" date="2022-11" db="EMBL/GenBank/DDBJ databases">
        <title>Chromosome-level genome of Pogonophryne albipinna.</title>
        <authorList>
            <person name="Jo E."/>
        </authorList>
    </citation>
    <scope>NUCLEOTIDE SEQUENCE</scope>
    <source>
        <strain evidence="1">SGF0006</strain>
        <tissue evidence="1">Muscle</tissue>
    </source>
</reference>